<dbReference type="SUPFAM" id="SSF52374">
    <property type="entry name" value="Nucleotidylyl transferase"/>
    <property type="match status" value="1"/>
</dbReference>
<keyword evidence="6" id="KW-0808">Transferase</keyword>
<evidence type="ECO:0000256" key="10">
    <source>
        <dbReference type="ARBA" id="ARBA00023027"/>
    </source>
</evidence>
<comment type="similarity">
    <text evidence="3">Belongs to the NadD family.</text>
</comment>
<evidence type="ECO:0000256" key="6">
    <source>
        <dbReference type="ARBA" id="ARBA00022679"/>
    </source>
</evidence>
<comment type="pathway">
    <text evidence="2">Cofactor biosynthesis; NAD(+) biosynthesis; deamido-NAD(+) from nicotinate D-ribonucleotide: step 1/1.</text>
</comment>
<evidence type="ECO:0000256" key="8">
    <source>
        <dbReference type="ARBA" id="ARBA00022741"/>
    </source>
</evidence>
<dbReference type="Proteomes" id="UP001150924">
    <property type="component" value="Unassembled WGS sequence"/>
</dbReference>
<name>A0A9X3IV78_9BACT</name>
<comment type="caution">
    <text evidence="17">The sequence shown here is derived from an EMBL/GenBank/DDBJ whole genome shotgun (WGS) entry which is preliminary data.</text>
</comment>
<evidence type="ECO:0000256" key="7">
    <source>
        <dbReference type="ARBA" id="ARBA00022695"/>
    </source>
</evidence>
<dbReference type="GO" id="GO:0004515">
    <property type="term" value="F:nicotinate-nucleotide adenylyltransferase activity"/>
    <property type="evidence" value="ECO:0007669"/>
    <property type="project" value="UniProtKB-EC"/>
</dbReference>
<evidence type="ECO:0000313" key="18">
    <source>
        <dbReference type="Proteomes" id="UP001150924"/>
    </source>
</evidence>
<dbReference type="AlphaFoldDB" id="A0A9X3IV78"/>
<feature type="region of interest" description="Disordered" evidence="15">
    <location>
        <begin position="121"/>
        <end position="176"/>
    </location>
</feature>
<evidence type="ECO:0000256" key="11">
    <source>
        <dbReference type="ARBA" id="ARBA00031253"/>
    </source>
</evidence>
<keyword evidence="7" id="KW-0548">Nucleotidyltransferase</keyword>
<accession>A0A9X3IV78</accession>
<dbReference type="PANTHER" id="PTHR39321">
    <property type="entry name" value="NICOTINATE-NUCLEOTIDE ADENYLYLTRANSFERASE-RELATED"/>
    <property type="match status" value="1"/>
</dbReference>
<dbReference type="RefSeq" id="WP_267767916.1">
    <property type="nucleotide sequence ID" value="NZ_JAPNKE010000002.1"/>
</dbReference>
<dbReference type="GO" id="GO:0005524">
    <property type="term" value="F:ATP binding"/>
    <property type="evidence" value="ECO:0007669"/>
    <property type="project" value="UniProtKB-KW"/>
</dbReference>
<dbReference type="Gene3D" id="3.40.50.620">
    <property type="entry name" value="HUPs"/>
    <property type="match status" value="1"/>
</dbReference>
<protein>
    <recommendedName>
        <fullName evidence="4">nicotinate-nucleotide adenylyltransferase</fullName>
        <ecNumber evidence="4">2.7.7.18</ecNumber>
    </recommendedName>
    <alternativeName>
        <fullName evidence="13">Deamido-NAD(+) diphosphorylase</fullName>
    </alternativeName>
    <alternativeName>
        <fullName evidence="12">Deamido-NAD(+) pyrophosphorylase</fullName>
    </alternativeName>
    <alternativeName>
        <fullName evidence="11">Nicotinate mononucleotide adenylyltransferase</fullName>
    </alternativeName>
</protein>
<evidence type="ECO:0000259" key="16">
    <source>
        <dbReference type="Pfam" id="PF01467"/>
    </source>
</evidence>
<dbReference type="Pfam" id="PF01467">
    <property type="entry name" value="CTP_transf_like"/>
    <property type="match status" value="1"/>
</dbReference>
<dbReference type="GO" id="GO:0009435">
    <property type="term" value="P:NAD+ biosynthetic process"/>
    <property type="evidence" value="ECO:0007669"/>
    <property type="project" value="InterPro"/>
</dbReference>
<keyword evidence="5" id="KW-0662">Pyridine nucleotide biosynthesis</keyword>
<keyword evidence="10" id="KW-0520">NAD</keyword>
<evidence type="ECO:0000256" key="14">
    <source>
        <dbReference type="ARBA" id="ARBA00048721"/>
    </source>
</evidence>
<dbReference type="InterPro" id="IPR004821">
    <property type="entry name" value="Cyt_trans-like"/>
</dbReference>
<dbReference type="PANTHER" id="PTHR39321:SF3">
    <property type="entry name" value="PHOSPHOPANTETHEINE ADENYLYLTRANSFERASE"/>
    <property type="match status" value="1"/>
</dbReference>
<reference evidence="17" key="1">
    <citation type="submission" date="2022-11" db="EMBL/GenBank/DDBJ databases">
        <title>Minimal conservation of predation-associated metabolite biosynthetic gene clusters underscores biosynthetic potential of Myxococcota including descriptions for ten novel species: Archangium lansinium sp. nov., Myxococcus landrumus sp. nov., Nannocystis bai.</title>
        <authorList>
            <person name="Ahearne A."/>
            <person name="Stevens C."/>
            <person name="Phillips K."/>
        </authorList>
    </citation>
    <scope>NUCLEOTIDE SEQUENCE</scope>
    <source>
        <strain evidence="17">Na p29</strain>
    </source>
</reference>
<evidence type="ECO:0000256" key="5">
    <source>
        <dbReference type="ARBA" id="ARBA00022642"/>
    </source>
</evidence>
<evidence type="ECO:0000256" key="13">
    <source>
        <dbReference type="ARBA" id="ARBA00033353"/>
    </source>
</evidence>
<proteinExistence type="inferred from homology"/>
<evidence type="ECO:0000256" key="4">
    <source>
        <dbReference type="ARBA" id="ARBA00012389"/>
    </source>
</evidence>
<keyword evidence="9" id="KW-0067">ATP-binding</keyword>
<feature type="compositionally biased region" description="Basic residues" evidence="15">
    <location>
        <begin position="129"/>
        <end position="139"/>
    </location>
</feature>
<evidence type="ECO:0000256" key="15">
    <source>
        <dbReference type="SAM" id="MobiDB-lite"/>
    </source>
</evidence>
<keyword evidence="8" id="KW-0547">Nucleotide-binding</keyword>
<comment type="catalytic activity">
    <reaction evidence="14">
        <text>nicotinate beta-D-ribonucleotide + ATP + H(+) = deamido-NAD(+) + diphosphate</text>
        <dbReference type="Rhea" id="RHEA:22860"/>
        <dbReference type="ChEBI" id="CHEBI:15378"/>
        <dbReference type="ChEBI" id="CHEBI:30616"/>
        <dbReference type="ChEBI" id="CHEBI:33019"/>
        <dbReference type="ChEBI" id="CHEBI:57502"/>
        <dbReference type="ChEBI" id="CHEBI:58437"/>
        <dbReference type="EC" id="2.7.7.18"/>
    </reaction>
</comment>
<evidence type="ECO:0000256" key="1">
    <source>
        <dbReference type="ARBA" id="ARBA00002324"/>
    </source>
</evidence>
<evidence type="ECO:0000256" key="3">
    <source>
        <dbReference type="ARBA" id="ARBA00009014"/>
    </source>
</evidence>
<organism evidence="17 18">
    <name type="scientific">Nannocystis pusilla</name>
    <dbReference type="NCBI Taxonomy" id="889268"/>
    <lineage>
        <taxon>Bacteria</taxon>
        <taxon>Pseudomonadati</taxon>
        <taxon>Myxococcota</taxon>
        <taxon>Polyangia</taxon>
        <taxon>Nannocystales</taxon>
        <taxon>Nannocystaceae</taxon>
        <taxon>Nannocystis</taxon>
    </lineage>
</organism>
<keyword evidence="18" id="KW-1185">Reference proteome</keyword>
<evidence type="ECO:0000256" key="12">
    <source>
        <dbReference type="ARBA" id="ARBA00033140"/>
    </source>
</evidence>
<sequence length="176" mass="19380">MERPVLAVLGGSFDPPHLGHALIPTYLLARGLADRVLVAPCWSHPFAKQMMPFADRLALTRLAMAAQAETVEVSDVEARLAARRGGEGPSYSYDLLRAVAEEHPASRCGWWSARTSSCAESCSAGTGRPRSRRSSRRSWCRGSGSPTRRTARCRRSAAPRCARGWRPATIPRRRRP</sequence>
<dbReference type="InterPro" id="IPR014729">
    <property type="entry name" value="Rossmann-like_a/b/a_fold"/>
</dbReference>
<dbReference type="EC" id="2.7.7.18" evidence="4"/>
<gene>
    <name evidence="17" type="ORF">OV079_10395</name>
</gene>
<evidence type="ECO:0000256" key="2">
    <source>
        <dbReference type="ARBA" id="ARBA00005019"/>
    </source>
</evidence>
<dbReference type="InterPro" id="IPR005248">
    <property type="entry name" value="NadD/NMNAT"/>
</dbReference>
<evidence type="ECO:0000256" key="9">
    <source>
        <dbReference type="ARBA" id="ARBA00022840"/>
    </source>
</evidence>
<evidence type="ECO:0000313" key="17">
    <source>
        <dbReference type="EMBL" id="MCY1005967.1"/>
    </source>
</evidence>
<comment type="function">
    <text evidence="1">Catalyzes the reversible adenylation of nicotinate mononucleotide (NaMN) to nicotinic acid adenine dinucleotide (NaAD).</text>
</comment>
<feature type="domain" description="Cytidyltransferase-like" evidence="16">
    <location>
        <begin position="8"/>
        <end position="77"/>
    </location>
</feature>
<dbReference type="EMBL" id="JAPNKE010000002">
    <property type="protein sequence ID" value="MCY1005967.1"/>
    <property type="molecule type" value="Genomic_DNA"/>
</dbReference>